<dbReference type="InterPro" id="IPR046780">
    <property type="entry name" value="aBig_2"/>
</dbReference>
<dbReference type="Gene3D" id="2.60.40.1080">
    <property type="match status" value="1"/>
</dbReference>
<name>A0A4U8Q180_9FIRM</name>
<dbReference type="Proteomes" id="UP000306509">
    <property type="component" value="Unassembled WGS sequence"/>
</dbReference>
<dbReference type="InterPro" id="IPR049046">
    <property type="entry name" value="Beta-AFase-like_GH127_middle"/>
</dbReference>
<dbReference type="PANTHER" id="PTHR31151:SF0">
    <property type="entry name" value="PROLINE-TRNA LIGASE (DUF1680)"/>
    <property type="match status" value="1"/>
</dbReference>
<organism evidence="2 3">
    <name type="scientific">Robinsoniella peoriensis</name>
    <dbReference type="NCBI Taxonomy" id="180332"/>
    <lineage>
        <taxon>Bacteria</taxon>
        <taxon>Bacillati</taxon>
        <taxon>Bacillota</taxon>
        <taxon>Clostridia</taxon>
        <taxon>Lachnospirales</taxon>
        <taxon>Lachnospiraceae</taxon>
        <taxon>Robinsoniella</taxon>
    </lineage>
</organism>
<sequence>MLGDKAIVAQDLAEINLVDLDSVVSNLQLPTEGKNGSVITWESSRPDVIANDGKVIRPAAGQPDVEVLLTASASFKTASGNKVFTATVLAEDEEVTITNYEPVYVTTKAGNVPSLPDSIKVTYSNGKTGKVKTVWNTPDKGDYAQPGKFEVKGRLLGTKQVIKAEVTVVEQLDSDIVLQAEGFDLNDITLDGDSILTQNRSRTLEYLKLLDNDRMLYNFRKTFGADTKGAAPLGGWDEPTGLLRGHSTGHYLSALSLAYASTKDAEIKEKLDEMIHELRSLQMLSQGDPAAFKTKGTDQKVWNTNPREWGEGFISAYSPDQFALLEQYTPYATIWAPYYTLHKIIAGFLDAYTYAGNEEALEAAKALGKWVYQRLSACSQEQLTKMWDMYIAGELGGFNESMAKLYELTGDEDYLKGARLFDNTKFFDNLSKNVDDIQGRHANQHIPQIIGAMEVYQATVQAGQEEPYYFQVASNFWDMVVSRYAYSIGGVGTGENFKEPYKQAEYINGDRNCETCAAYNMLKLTKMLYQYAADNAKYMDYYERTLYNQIIASQNPNVTEKMHNGTTYMLPIGPGVRKDYGGDYDSFTCCHGTGMENHVKYQEAAYYQDDTTMYVNLYLPSSVTWQEKGVTVTQDTEFPSEVTTLTVAKTQGQTASEFDMKLRVPYWAEQGFEVTVNGNKLIEQAEPSSYVTLNGVKAGDVIMIRTPYGYHLDKTPDQLSGADVASLMYGPFVMVAKSDSSKWKTLVLSNVLDRSIKKVEEEKVPTLVTNGLTFRPMYDASDYAYHTYFKIMSGEGSGAYYEVNISNSTPERGSFEVNSELVKEGSDLIITAKPNEGYKVKKLMVDGQLVTIGADNTYTVKNVQKNTEISGSFALINPPAQDNSAVEQTATVSAHFTAGWENLNGIKNQKFNPAVSNGGMGKGWGNWPQSKGAQCWVEYEWDAPVTINGSSIFWYDDGADTRVPGEIKFQYEDENGSVQEAVLTSDPGKAKNIDQYNPFTFNTFTTTRLRLQMTVADNAAAIGIYRWVVTYEDNEKPVVNTAKLAEAIAKAEAMDTKAYTDASAAELKRVIEEVKGLLSKEDITVEQVEEGCKKLENAVNGLVLKPVVKPVDKSRLVSLVSACNKEKQDNYTKASWDQFIKALNSAKVILGKANASQQEVDNILKTLTSSKDQLVKIKIVSTKKLTIGKKEKIKLSASGYTFSIKKGKGVVTVNKKGQVQGKKTGKAVIHAVSKSGKMKIWNITVKKAPSKIVKLNKKSVTIKKGKKFTIKVTLPKNTASYRYTFKTTNKKIASVSSSGVIKAKRKGSCKIWVYTFNGKKKEIRVQVK</sequence>
<dbReference type="EMBL" id="QGQD01000094">
    <property type="protein sequence ID" value="TLC98451.1"/>
    <property type="molecule type" value="Genomic_DNA"/>
</dbReference>
<dbReference type="Pfam" id="PF07532">
    <property type="entry name" value="Big_4"/>
    <property type="match status" value="1"/>
</dbReference>
<accession>A0A4U8Q180</accession>
<dbReference type="InterPro" id="IPR008928">
    <property type="entry name" value="6-hairpin_glycosidase_sf"/>
</dbReference>
<keyword evidence="3" id="KW-1185">Reference proteome</keyword>
<feature type="domain" description="BIG2" evidence="1">
    <location>
        <begin position="1249"/>
        <end position="1325"/>
    </location>
</feature>
<dbReference type="PANTHER" id="PTHR31151">
    <property type="entry name" value="PROLINE-TRNA LIGASE (DUF1680)"/>
    <property type="match status" value="1"/>
</dbReference>
<dbReference type="SMART" id="SM00635">
    <property type="entry name" value="BID_2"/>
    <property type="match status" value="2"/>
</dbReference>
<reference evidence="2 3" key="1">
    <citation type="journal article" date="2019" name="Anaerobe">
        <title>Detection of Robinsoniella peoriensis in multiple bone samples of a trauma patient.</title>
        <authorList>
            <person name="Schrottner P."/>
            <person name="Hartwich K."/>
            <person name="Bunk B."/>
            <person name="Schober I."/>
            <person name="Helbig S."/>
            <person name="Rudolph W.W."/>
            <person name="Gunzer F."/>
        </authorList>
    </citation>
    <scope>NUCLEOTIDE SEQUENCE [LARGE SCALE GENOMIC DNA]</scope>
    <source>
        <strain evidence="2 3">DSM 106044</strain>
    </source>
</reference>
<evidence type="ECO:0000313" key="3">
    <source>
        <dbReference type="Proteomes" id="UP000306509"/>
    </source>
</evidence>
<evidence type="ECO:0000259" key="1">
    <source>
        <dbReference type="SMART" id="SM00635"/>
    </source>
</evidence>
<feature type="domain" description="BIG2" evidence="1">
    <location>
        <begin position="1173"/>
        <end position="1243"/>
    </location>
</feature>
<dbReference type="Pfam" id="PF07944">
    <property type="entry name" value="Beta-AFase-like_GH127_cat"/>
    <property type="match status" value="1"/>
</dbReference>
<protein>
    <submittedName>
        <fullName evidence="2">Bacterial Ig-like domain (Group 4)</fullName>
    </submittedName>
</protein>
<dbReference type="Gene3D" id="1.20.1270.70">
    <property type="entry name" value="Designed single chain three-helix bundle"/>
    <property type="match status" value="1"/>
</dbReference>
<dbReference type="Pfam" id="PF20736">
    <property type="entry name" value="Glyco_hydro127M"/>
    <property type="match status" value="1"/>
</dbReference>
<dbReference type="InterPro" id="IPR003343">
    <property type="entry name" value="Big_2"/>
</dbReference>
<dbReference type="GO" id="GO:0005975">
    <property type="term" value="P:carbohydrate metabolic process"/>
    <property type="evidence" value="ECO:0007669"/>
    <property type="project" value="InterPro"/>
</dbReference>
<proteinExistence type="predicted"/>
<dbReference type="Gene3D" id="1.20.1270.90">
    <property type="entry name" value="AF1782-like"/>
    <property type="match status" value="1"/>
</dbReference>
<dbReference type="InterPro" id="IPR008964">
    <property type="entry name" value="Invasin/intimin_cell_adhesion"/>
</dbReference>
<dbReference type="STRING" id="180332.GCA_000797495_01313"/>
<comment type="caution">
    <text evidence="2">The sequence shown here is derived from an EMBL/GenBank/DDBJ whole genome shotgun (WGS) entry which is preliminary data.</text>
</comment>
<dbReference type="Pfam" id="PF07554">
    <property type="entry name" value="FIVAR"/>
    <property type="match status" value="2"/>
</dbReference>
<gene>
    <name evidence="2" type="ORF">DSM106044_04718</name>
</gene>
<dbReference type="InterPro" id="IPR012878">
    <property type="entry name" value="Beta-AFase-like_GH127_cat"/>
</dbReference>
<dbReference type="Pfam" id="PF20578">
    <property type="entry name" value="aBig_2"/>
    <property type="match status" value="1"/>
</dbReference>
<dbReference type="SUPFAM" id="SSF49373">
    <property type="entry name" value="Invasin/intimin cell-adhesion fragments"/>
    <property type="match status" value="2"/>
</dbReference>
<dbReference type="Gene3D" id="2.60.120.260">
    <property type="entry name" value="Galactose-binding domain-like"/>
    <property type="match status" value="1"/>
</dbReference>
<dbReference type="InterPro" id="IPR011081">
    <property type="entry name" value="Big_4"/>
</dbReference>
<dbReference type="SUPFAM" id="SSF48208">
    <property type="entry name" value="Six-hairpin glycosidases"/>
    <property type="match status" value="1"/>
</dbReference>
<evidence type="ECO:0000313" key="2">
    <source>
        <dbReference type="EMBL" id="TLC98451.1"/>
    </source>
</evidence>